<sequence>MDELAKAKWFSSLDLNSGYHQIRLKNGEEFKTAFQTHFGHFEFKVTPFGLCGAPGTFQGAMNTTLAPLLRKCVLVFFDDILVYSETWKNIWSICGRFFSFWPKINGL</sequence>
<dbReference type="AlphaFoldDB" id="A0A3L6PP94"/>
<dbReference type="InterPro" id="IPR043502">
    <property type="entry name" value="DNA/RNA_pol_sf"/>
</dbReference>
<feature type="domain" description="Reverse transcriptase" evidence="1">
    <location>
        <begin position="2"/>
        <end position="91"/>
    </location>
</feature>
<dbReference type="InterPro" id="IPR000477">
    <property type="entry name" value="RT_dom"/>
</dbReference>
<dbReference type="STRING" id="4540.A0A3L6PP94"/>
<dbReference type="Pfam" id="PF00078">
    <property type="entry name" value="RVT_1"/>
    <property type="match status" value="1"/>
</dbReference>
<dbReference type="InterPro" id="IPR043128">
    <property type="entry name" value="Rev_trsase/Diguanyl_cyclase"/>
</dbReference>
<gene>
    <name evidence="2" type="ORF">C2845_PM14G13860</name>
</gene>
<evidence type="ECO:0000313" key="2">
    <source>
        <dbReference type="EMBL" id="RLM61663.1"/>
    </source>
</evidence>
<dbReference type="Gene3D" id="3.10.10.10">
    <property type="entry name" value="HIV Type 1 Reverse Transcriptase, subunit A, domain 1"/>
    <property type="match status" value="1"/>
</dbReference>
<evidence type="ECO:0000259" key="1">
    <source>
        <dbReference type="Pfam" id="PF00078"/>
    </source>
</evidence>
<organism evidence="2 3">
    <name type="scientific">Panicum miliaceum</name>
    <name type="common">Proso millet</name>
    <name type="synonym">Broomcorn millet</name>
    <dbReference type="NCBI Taxonomy" id="4540"/>
    <lineage>
        <taxon>Eukaryota</taxon>
        <taxon>Viridiplantae</taxon>
        <taxon>Streptophyta</taxon>
        <taxon>Embryophyta</taxon>
        <taxon>Tracheophyta</taxon>
        <taxon>Spermatophyta</taxon>
        <taxon>Magnoliopsida</taxon>
        <taxon>Liliopsida</taxon>
        <taxon>Poales</taxon>
        <taxon>Poaceae</taxon>
        <taxon>PACMAD clade</taxon>
        <taxon>Panicoideae</taxon>
        <taxon>Panicodae</taxon>
        <taxon>Paniceae</taxon>
        <taxon>Panicinae</taxon>
        <taxon>Panicum</taxon>
        <taxon>Panicum sect. Panicum</taxon>
    </lineage>
</organism>
<proteinExistence type="predicted"/>
<reference evidence="3" key="1">
    <citation type="journal article" date="2019" name="Nat. Commun.">
        <title>The genome of broomcorn millet.</title>
        <authorList>
            <person name="Zou C."/>
            <person name="Miki D."/>
            <person name="Li D."/>
            <person name="Tang Q."/>
            <person name="Xiao L."/>
            <person name="Rajput S."/>
            <person name="Deng P."/>
            <person name="Jia W."/>
            <person name="Huang R."/>
            <person name="Zhang M."/>
            <person name="Sun Y."/>
            <person name="Hu J."/>
            <person name="Fu X."/>
            <person name="Schnable P.S."/>
            <person name="Li F."/>
            <person name="Zhang H."/>
            <person name="Feng B."/>
            <person name="Zhu X."/>
            <person name="Liu R."/>
            <person name="Schnable J.C."/>
            <person name="Zhu J.-K."/>
            <person name="Zhang H."/>
        </authorList>
    </citation>
    <scope>NUCLEOTIDE SEQUENCE [LARGE SCALE GENOMIC DNA]</scope>
</reference>
<dbReference type="CDD" id="cd01647">
    <property type="entry name" value="RT_LTR"/>
    <property type="match status" value="1"/>
</dbReference>
<dbReference type="PANTHER" id="PTHR24559">
    <property type="entry name" value="TRANSPOSON TY3-I GAG-POL POLYPROTEIN"/>
    <property type="match status" value="1"/>
</dbReference>
<dbReference type="OrthoDB" id="1741804at2759"/>
<dbReference type="EMBL" id="PQIB02000016">
    <property type="protein sequence ID" value="RLM61663.1"/>
    <property type="molecule type" value="Genomic_DNA"/>
</dbReference>
<dbReference type="PANTHER" id="PTHR24559:SF452">
    <property type="entry name" value="INTEGRASE CATALYTIC DOMAIN-CONTAINING PROTEIN"/>
    <property type="match status" value="1"/>
</dbReference>
<dbReference type="Gene3D" id="3.30.70.270">
    <property type="match status" value="1"/>
</dbReference>
<keyword evidence="3" id="KW-1185">Reference proteome</keyword>
<protein>
    <recommendedName>
        <fullName evidence="1">Reverse transcriptase domain-containing protein</fullName>
    </recommendedName>
</protein>
<dbReference type="SUPFAM" id="SSF56672">
    <property type="entry name" value="DNA/RNA polymerases"/>
    <property type="match status" value="1"/>
</dbReference>
<comment type="caution">
    <text evidence="2">The sequence shown here is derived from an EMBL/GenBank/DDBJ whole genome shotgun (WGS) entry which is preliminary data.</text>
</comment>
<dbReference type="Proteomes" id="UP000275267">
    <property type="component" value="Unassembled WGS sequence"/>
</dbReference>
<evidence type="ECO:0000313" key="3">
    <source>
        <dbReference type="Proteomes" id="UP000275267"/>
    </source>
</evidence>
<name>A0A3L6PP94_PANMI</name>
<accession>A0A3L6PP94</accession>
<dbReference type="InterPro" id="IPR053134">
    <property type="entry name" value="RNA-dir_DNA_polymerase"/>
</dbReference>